<sequence length="104" mass="11107">MNEKANTVETDVLVVGTGPAGGSPWLEAASHAAESLGIGLDVHIIGPGQELEDLYGDFARVREIEESGALLVRPDNIICWRAMQWEKSASDPLRAALARALCAH</sequence>
<protein>
    <submittedName>
        <fullName evidence="1">Uncharacterized protein</fullName>
    </submittedName>
</protein>
<reference evidence="1" key="2">
    <citation type="submission" date="2018-06" db="EMBL/GenBank/DDBJ databases">
        <title>Genetic characterization of 2,4-dichlorophenoxyacetic acid degradative plasmids in agricultural soils of the Mekong delta, Vietnam.</title>
        <authorList>
            <person name="Nguyen T.P.O."/>
            <person name="De Mot R."/>
            <person name="Springael D."/>
        </authorList>
    </citation>
    <scope>NUCLEOTIDE SEQUENCE</scope>
    <source>
        <strain evidence="1">STW8_1</strain>
    </source>
</reference>
<accession>A0A2Z6ITL3</accession>
<dbReference type="AlphaFoldDB" id="A0A2Z6ITL3"/>
<dbReference type="EMBL" id="CCJH010000003">
    <property type="protein sequence ID" value="CDS90603.1"/>
    <property type="molecule type" value="Genomic_DNA"/>
</dbReference>
<reference evidence="1" key="1">
    <citation type="submission" date="2014-04" db="EMBL/GenBank/DDBJ databases">
        <authorList>
            <person name="Xu Y.W."/>
            <person name="Yang Q."/>
        </authorList>
    </citation>
    <scope>NUCLEOTIDE SEQUENCE</scope>
    <source>
        <strain evidence="1">STW8_1</strain>
    </source>
</reference>
<proteinExistence type="predicted"/>
<organism evidence="1">
    <name type="scientific">Cupriavidus sp. STW8_1</name>
    <dbReference type="NCBI Taxonomy" id="1503044"/>
    <lineage>
        <taxon>Bacteria</taxon>
        <taxon>Pseudomonadati</taxon>
        <taxon>Pseudomonadota</taxon>
        <taxon>Betaproteobacteria</taxon>
        <taxon>Burkholderiales</taxon>
        <taxon>Burkholderiaceae</taxon>
        <taxon>Cupriavidus</taxon>
    </lineage>
</organism>
<geneLocation type="plasmid" evidence="1">
    <name>pPO1</name>
</geneLocation>
<evidence type="ECO:0000313" key="1">
    <source>
        <dbReference type="EMBL" id="CDS90603.1"/>
    </source>
</evidence>
<dbReference type="Pfam" id="PF21274">
    <property type="entry name" value="Rng_hyd_C"/>
    <property type="match status" value="1"/>
</dbReference>
<keyword evidence="1" id="KW-0614">Plasmid</keyword>
<name>A0A2Z6ITL3_9BURK</name>
<dbReference type="Gene3D" id="3.40.30.120">
    <property type="match status" value="1"/>
</dbReference>